<dbReference type="HOGENOM" id="CLU_045580_1_0_1"/>
<keyword evidence="2" id="KW-0560">Oxidoreductase</keyword>
<dbReference type="PANTHER" id="PTHR43245:SF51">
    <property type="entry name" value="SHORT CHAIN DEHYDROGENASE_REDUCTASE FAMILY 42E, MEMBER 2"/>
    <property type="match status" value="1"/>
</dbReference>
<dbReference type="AlphaFoldDB" id="A0A067PDQ8"/>
<gene>
    <name evidence="5" type="ORF">JAAARDRAFT_139346</name>
</gene>
<evidence type="ECO:0000259" key="4">
    <source>
        <dbReference type="Pfam" id="PF01073"/>
    </source>
</evidence>
<feature type="domain" description="3-beta hydroxysteroid dehydrogenase/isomerase" evidence="4">
    <location>
        <begin position="74"/>
        <end position="367"/>
    </location>
</feature>
<evidence type="ECO:0000313" key="6">
    <source>
        <dbReference type="Proteomes" id="UP000027265"/>
    </source>
</evidence>
<dbReference type="Pfam" id="PF01073">
    <property type="entry name" value="3Beta_HSD"/>
    <property type="match status" value="1"/>
</dbReference>
<dbReference type="InterPro" id="IPR050177">
    <property type="entry name" value="Lipid_A_modif_metabolic_enz"/>
</dbReference>
<keyword evidence="3" id="KW-0732">Signal</keyword>
<dbReference type="STRING" id="933084.A0A067PDQ8"/>
<organism evidence="5 6">
    <name type="scientific">Jaapia argillacea MUCL 33604</name>
    <dbReference type="NCBI Taxonomy" id="933084"/>
    <lineage>
        <taxon>Eukaryota</taxon>
        <taxon>Fungi</taxon>
        <taxon>Dikarya</taxon>
        <taxon>Basidiomycota</taxon>
        <taxon>Agaricomycotina</taxon>
        <taxon>Agaricomycetes</taxon>
        <taxon>Agaricomycetidae</taxon>
        <taxon>Jaapiales</taxon>
        <taxon>Jaapiaceae</taxon>
        <taxon>Jaapia</taxon>
    </lineage>
</organism>
<dbReference type="SUPFAM" id="SSF51735">
    <property type="entry name" value="NAD(P)-binding Rossmann-fold domains"/>
    <property type="match status" value="1"/>
</dbReference>
<keyword evidence="6" id="KW-1185">Reference proteome</keyword>
<protein>
    <recommendedName>
        <fullName evidence="4">3-beta hydroxysteroid dehydrogenase/isomerase domain-containing protein</fullName>
    </recommendedName>
</protein>
<proteinExistence type="inferred from homology"/>
<evidence type="ECO:0000256" key="2">
    <source>
        <dbReference type="ARBA" id="ARBA00023002"/>
    </source>
</evidence>
<dbReference type="InParanoid" id="A0A067PDQ8"/>
<evidence type="ECO:0000256" key="1">
    <source>
        <dbReference type="ARBA" id="ARBA00009219"/>
    </source>
</evidence>
<feature type="chain" id="PRO_5001646637" description="3-beta hydroxysteroid dehydrogenase/isomerase domain-containing protein" evidence="3">
    <location>
        <begin position="20"/>
        <end position="521"/>
    </location>
</feature>
<comment type="similarity">
    <text evidence="1">Belongs to the 3-beta-HSD family.</text>
</comment>
<name>A0A067PDQ8_9AGAM</name>
<evidence type="ECO:0000256" key="3">
    <source>
        <dbReference type="SAM" id="SignalP"/>
    </source>
</evidence>
<dbReference type="GO" id="GO:0016616">
    <property type="term" value="F:oxidoreductase activity, acting on the CH-OH group of donors, NAD or NADP as acceptor"/>
    <property type="evidence" value="ECO:0007669"/>
    <property type="project" value="InterPro"/>
</dbReference>
<feature type="signal peptide" evidence="3">
    <location>
        <begin position="1"/>
        <end position="19"/>
    </location>
</feature>
<evidence type="ECO:0000313" key="5">
    <source>
        <dbReference type="EMBL" id="KDQ51935.1"/>
    </source>
</evidence>
<reference evidence="6" key="1">
    <citation type="journal article" date="2014" name="Proc. Natl. Acad. Sci. U.S.A.">
        <title>Extensive sampling of basidiomycete genomes demonstrates inadequacy of the white-rot/brown-rot paradigm for wood decay fungi.</title>
        <authorList>
            <person name="Riley R."/>
            <person name="Salamov A.A."/>
            <person name="Brown D.W."/>
            <person name="Nagy L.G."/>
            <person name="Floudas D."/>
            <person name="Held B.W."/>
            <person name="Levasseur A."/>
            <person name="Lombard V."/>
            <person name="Morin E."/>
            <person name="Otillar R."/>
            <person name="Lindquist E.A."/>
            <person name="Sun H."/>
            <person name="LaButti K.M."/>
            <person name="Schmutz J."/>
            <person name="Jabbour D."/>
            <person name="Luo H."/>
            <person name="Baker S.E."/>
            <person name="Pisabarro A.G."/>
            <person name="Walton J.D."/>
            <person name="Blanchette R.A."/>
            <person name="Henrissat B."/>
            <person name="Martin F."/>
            <person name="Cullen D."/>
            <person name="Hibbett D.S."/>
            <person name="Grigoriev I.V."/>
        </authorList>
    </citation>
    <scope>NUCLEOTIDE SEQUENCE [LARGE SCALE GENOMIC DNA]</scope>
    <source>
        <strain evidence="6">MUCL 33604</strain>
    </source>
</reference>
<dbReference type="InterPro" id="IPR002225">
    <property type="entry name" value="3Beta_OHSteriod_DH/Estase"/>
</dbReference>
<dbReference type="Gene3D" id="3.40.50.720">
    <property type="entry name" value="NAD(P)-binding Rossmann-like Domain"/>
    <property type="match status" value="1"/>
</dbReference>
<accession>A0A067PDQ8</accession>
<dbReference type="OrthoDB" id="10058185at2759"/>
<sequence>MLLWIVAFVFLLVLPLIQYIRWNDKKLCILPPEAATFSPSRLTNQGALETFDAYQASPHSIDDQVPPKTGRRYIVVGGAGFLGGWMVIHLLHRGEDPSHIRIVDIHPPTRKDLTTGPAKLVDFKHANITDARAVMQAFDAPWPSPSKADEETTIFHTASIMRPHERHPSLLLRSSAVNITGTQNVIDAAIRIGATALLYTSSGSVCVKSSNFFLNPFSWSADDKPKGFVQMLDDDEKRLPRKHEDFSSNYSVTKLGAEELVKKVNGKLSGDDGRILRTGCLRPGNGMFGPGGDMLCGAYLTRQTNPTWFSHILASFMYVENCSLAHLCYEARLLELSRGSPNPDISGQSFTITDPGPPRTYSDVYTILNALTDGATTFPYLSPTLMLVLAQVVEIYHILHHFLSSSRSPILSSASRILPPITGDLINLQPSLFSLTTLHLVFDDRRARLSPSKGGLGYRGVWTTLEGCCKLVEEFRRGESEKPRNVGGGLGFFVRGVKSKDATGKVTKVGIGMDAAVKVLN</sequence>
<dbReference type="GO" id="GO:0006694">
    <property type="term" value="P:steroid biosynthetic process"/>
    <property type="evidence" value="ECO:0007669"/>
    <property type="project" value="InterPro"/>
</dbReference>
<dbReference type="PANTHER" id="PTHR43245">
    <property type="entry name" value="BIFUNCTIONAL POLYMYXIN RESISTANCE PROTEIN ARNA"/>
    <property type="match status" value="1"/>
</dbReference>
<dbReference type="EMBL" id="KL197743">
    <property type="protein sequence ID" value="KDQ51935.1"/>
    <property type="molecule type" value="Genomic_DNA"/>
</dbReference>
<dbReference type="InterPro" id="IPR036291">
    <property type="entry name" value="NAD(P)-bd_dom_sf"/>
</dbReference>
<dbReference type="Proteomes" id="UP000027265">
    <property type="component" value="Unassembled WGS sequence"/>
</dbReference>